<evidence type="ECO:0000256" key="4">
    <source>
        <dbReference type="ARBA" id="ARBA00022989"/>
    </source>
</evidence>
<reference evidence="7" key="1">
    <citation type="journal article" date="2022" name="Int. J. Syst. Evol. Microbiol.">
        <title>Pseudomonas aegrilactucae sp. nov. and Pseudomonas morbosilactucae sp. nov., pathogens causing bacterial rot of lettuce in Japan.</title>
        <authorList>
            <person name="Sawada H."/>
            <person name="Fujikawa T."/>
            <person name="Satou M."/>
        </authorList>
    </citation>
    <scope>NUCLEOTIDE SEQUENCE</scope>
    <source>
        <strain evidence="7">0166_1</strain>
    </source>
</reference>
<dbReference type="KEGG" id="sbae:DSM104329_04385"/>
<protein>
    <submittedName>
        <fullName evidence="7">Membrane-bound redox modulator Alx</fullName>
    </submittedName>
</protein>
<keyword evidence="5 6" id="KW-0472">Membrane</keyword>
<name>A0A9E7C2X7_9ACTN</name>
<evidence type="ECO:0000256" key="1">
    <source>
        <dbReference type="ARBA" id="ARBA00004141"/>
    </source>
</evidence>
<gene>
    <name evidence="7" type="primary">alx_2</name>
    <name evidence="7" type="ORF">DSM104329_04385</name>
</gene>
<dbReference type="InterPro" id="IPR005496">
    <property type="entry name" value="Integral_membrane_TerC"/>
</dbReference>
<dbReference type="PANTHER" id="PTHR30238:SF0">
    <property type="entry name" value="THYLAKOID MEMBRANE PROTEIN TERC, CHLOROPLASTIC"/>
    <property type="match status" value="1"/>
</dbReference>
<feature type="transmembrane region" description="Helical" evidence="6">
    <location>
        <begin position="133"/>
        <end position="150"/>
    </location>
</feature>
<feature type="transmembrane region" description="Helical" evidence="6">
    <location>
        <begin position="261"/>
        <end position="284"/>
    </location>
</feature>
<feature type="transmembrane region" description="Helical" evidence="6">
    <location>
        <begin position="200"/>
        <end position="225"/>
    </location>
</feature>
<feature type="transmembrane region" description="Helical" evidence="6">
    <location>
        <begin position="12"/>
        <end position="29"/>
    </location>
</feature>
<feature type="transmembrane region" description="Helical" evidence="6">
    <location>
        <begin position="171"/>
        <end position="194"/>
    </location>
</feature>
<organism evidence="7 8">
    <name type="scientific">Capillimicrobium parvum</name>
    <dbReference type="NCBI Taxonomy" id="2884022"/>
    <lineage>
        <taxon>Bacteria</taxon>
        <taxon>Bacillati</taxon>
        <taxon>Actinomycetota</taxon>
        <taxon>Thermoleophilia</taxon>
        <taxon>Solirubrobacterales</taxon>
        <taxon>Capillimicrobiaceae</taxon>
        <taxon>Capillimicrobium</taxon>
    </lineage>
</organism>
<accession>A0A9E7C2X7</accession>
<dbReference type="AlphaFoldDB" id="A0A9E7C2X7"/>
<feature type="transmembrane region" description="Helical" evidence="6">
    <location>
        <begin position="237"/>
        <end position="255"/>
    </location>
</feature>
<keyword evidence="8" id="KW-1185">Reference proteome</keyword>
<dbReference type="RefSeq" id="WP_259312001.1">
    <property type="nucleotide sequence ID" value="NZ_CP087164.1"/>
</dbReference>
<evidence type="ECO:0000256" key="6">
    <source>
        <dbReference type="SAM" id="Phobius"/>
    </source>
</evidence>
<keyword evidence="4 6" id="KW-1133">Transmembrane helix</keyword>
<feature type="transmembrane region" description="Helical" evidence="6">
    <location>
        <begin position="81"/>
        <end position="98"/>
    </location>
</feature>
<dbReference type="GO" id="GO:0016020">
    <property type="term" value="C:membrane"/>
    <property type="evidence" value="ECO:0007669"/>
    <property type="project" value="UniProtKB-SubCell"/>
</dbReference>
<evidence type="ECO:0000256" key="5">
    <source>
        <dbReference type="ARBA" id="ARBA00023136"/>
    </source>
</evidence>
<comment type="similarity">
    <text evidence="2">Belongs to the TerC family.</text>
</comment>
<feature type="transmembrane region" description="Helical" evidence="6">
    <location>
        <begin position="41"/>
        <end position="61"/>
    </location>
</feature>
<evidence type="ECO:0000256" key="3">
    <source>
        <dbReference type="ARBA" id="ARBA00022692"/>
    </source>
</evidence>
<evidence type="ECO:0000313" key="8">
    <source>
        <dbReference type="Proteomes" id="UP001162834"/>
    </source>
</evidence>
<keyword evidence="3 6" id="KW-0812">Transmembrane</keyword>
<dbReference type="Pfam" id="PF03741">
    <property type="entry name" value="TerC"/>
    <property type="match status" value="1"/>
</dbReference>
<evidence type="ECO:0000313" key="7">
    <source>
        <dbReference type="EMBL" id="UGS37963.1"/>
    </source>
</evidence>
<evidence type="ECO:0000256" key="2">
    <source>
        <dbReference type="ARBA" id="ARBA00007511"/>
    </source>
</evidence>
<proteinExistence type="inferred from homology"/>
<dbReference type="Proteomes" id="UP001162834">
    <property type="component" value="Chromosome"/>
</dbReference>
<dbReference type="PANTHER" id="PTHR30238">
    <property type="entry name" value="MEMBRANE BOUND PREDICTED REDOX MODULATOR"/>
    <property type="match status" value="1"/>
</dbReference>
<feature type="transmembrane region" description="Helical" evidence="6">
    <location>
        <begin position="105"/>
        <end position="127"/>
    </location>
</feature>
<sequence>MTAVISGPLPILGAAAVIVGLLLVDLLLFARGREPTFREGVAWSVGWLVLSLAVAPLIAVLDDSAAAVDYTTVYLIERTLSLDNLFVFLLLFAYFGIGSSERPRLLFWGIALALVLRGAAILGGTALIERFHIVIYILGVTLLFLAYRMFKGVGHDQDPEQTLAVRMARKLRPSASPLALCLVSIVVADIAFAIDSIPAAFAITTDAFAIWMANAFALLGLRALFVLVEGLIRRFRFLDETIAVVLAIVAVKLLIEDLVHIGPVVSLGIVVVAFAIGMIASTIADRRDPDAEAKRAERAARTA</sequence>
<dbReference type="EMBL" id="CP087164">
    <property type="protein sequence ID" value="UGS37963.1"/>
    <property type="molecule type" value="Genomic_DNA"/>
</dbReference>
<comment type="subcellular location">
    <subcellularLocation>
        <location evidence="1">Membrane</location>
        <topology evidence="1">Multi-pass membrane protein</topology>
    </subcellularLocation>
</comment>